<keyword evidence="3" id="KW-0106">Calcium</keyword>
<evidence type="ECO:0000256" key="3">
    <source>
        <dbReference type="ARBA" id="ARBA00022837"/>
    </source>
</evidence>
<sequence>MEKMLINISYTVISSFHFYLQPLLKFLFPARTNQSFVPDKLSQEEFKIVMEQLGVFYDRDDELLHQDQRLLGADDLSRLFEEEEPSLEELKEAFDVFDENKDGFIDAKDLQRVLCRLGFKEGKQVEECKRMIHAVHGDDGFGIQFTDFLIFMNKCF</sequence>
<evidence type="ECO:0000313" key="6">
    <source>
        <dbReference type="Proteomes" id="UP001174677"/>
    </source>
</evidence>
<dbReference type="Pfam" id="PF13405">
    <property type="entry name" value="EF-hand_6"/>
    <property type="match status" value="1"/>
</dbReference>
<dbReference type="Proteomes" id="UP001174677">
    <property type="component" value="Chromosome 9"/>
</dbReference>
<feature type="domain" description="EF-hand" evidence="4">
    <location>
        <begin position="85"/>
        <end position="120"/>
    </location>
</feature>
<accession>A0ABQ9M1V5</accession>
<dbReference type="PROSITE" id="PS00018">
    <property type="entry name" value="EF_HAND_1"/>
    <property type="match status" value="1"/>
</dbReference>
<dbReference type="Gene3D" id="1.10.238.10">
    <property type="entry name" value="EF-hand"/>
    <property type="match status" value="1"/>
</dbReference>
<evidence type="ECO:0000313" key="5">
    <source>
        <dbReference type="EMBL" id="KAJ9174269.1"/>
    </source>
</evidence>
<evidence type="ECO:0000256" key="2">
    <source>
        <dbReference type="ARBA" id="ARBA00022737"/>
    </source>
</evidence>
<dbReference type="InterPro" id="IPR002048">
    <property type="entry name" value="EF_hand_dom"/>
</dbReference>
<organism evidence="5 6">
    <name type="scientific">Hevea brasiliensis</name>
    <name type="common">Para rubber tree</name>
    <name type="synonym">Siphonia brasiliensis</name>
    <dbReference type="NCBI Taxonomy" id="3981"/>
    <lineage>
        <taxon>Eukaryota</taxon>
        <taxon>Viridiplantae</taxon>
        <taxon>Streptophyta</taxon>
        <taxon>Embryophyta</taxon>
        <taxon>Tracheophyta</taxon>
        <taxon>Spermatophyta</taxon>
        <taxon>Magnoliopsida</taxon>
        <taxon>eudicotyledons</taxon>
        <taxon>Gunneridae</taxon>
        <taxon>Pentapetalae</taxon>
        <taxon>rosids</taxon>
        <taxon>fabids</taxon>
        <taxon>Malpighiales</taxon>
        <taxon>Euphorbiaceae</taxon>
        <taxon>Crotonoideae</taxon>
        <taxon>Micrandreae</taxon>
        <taxon>Hevea</taxon>
    </lineage>
</organism>
<dbReference type="EMBL" id="JARPOI010000009">
    <property type="protein sequence ID" value="KAJ9174269.1"/>
    <property type="molecule type" value="Genomic_DNA"/>
</dbReference>
<name>A0ABQ9M1V5_HEVBR</name>
<dbReference type="SUPFAM" id="SSF47473">
    <property type="entry name" value="EF-hand"/>
    <property type="match status" value="1"/>
</dbReference>
<keyword evidence="1" id="KW-0479">Metal-binding</keyword>
<dbReference type="PROSITE" id="PS50222">
    <property type="entry name" value="EF_HAND_2"/>
    <property type="match status" value="1"/>
</dbReference>
<reference evidence="5" key="1">
    <citation type="journal article" date="2023" name="Plant Biotechnol. J.">
        <title>Chromosome-level wild Hevea brasiliensis genome provides new tools for genomic-assisted breeding and valuable loci to elevate rubber yield.</title>
        <authorList>
            <person name="Cheng H."/>
            <person name="Song X."/>
            <person name="Hu Y."/>
            <person name="Wu T."/>
            <person name="Yang Q."/>
            <person name="An Z."/>
            <person name="Feng S."/>
            <person name="Deng Z."/>
            <person name="Wu W."/>
            <person name="Zeng X."/>
            <person name="Tu M."/>
            <person name="Wang X."/>
            <person name="Huang H."/>
        </authorList>
    </citation>
    <scope>NUCLEOTIDE SEQUENCE</scope>
    <source>
        <strain evidence="5">MT/VB/25A 57/8</strain>
    </source>
</reference>
<dbReference type="InterPro" id="IPR011992">
    <property type="entry name" value="EF-hand-dom_pair"/>
</dbReference>
<dbReference type="PANTHER" id="PTHR10891">
    <property type="entry name" value="EF-HAND CALCIUM-BINDING DOMAIN CONTAINING PROTEIN"/>
    <property type="match status" value="1"/>
</dbReference>
<keyword evidence="6" id="KW-1185">Reference proteome</keyword>
<protein>
    <recommendedName>
        <fullName evidence="4">EF-hand domain-containing protein</fullName>
    </recommendedName>
</protein>
<evidence type="ECO:0000259" key="4">
    <source>
        <dbReference type="PROSITE" id="PS50222"/>
    </source>
</evidence>
<keyword evidence="2" id="KW-0677">Repeat</keyword>
<dbReference type="InterPro" id="IPR018247">
    <property type="entry name" value="EF_Hand_1_Ca_BS"/>
</dbReference>
<dbReference type="SMART" id="SM00054">
    <property type="entry name" value="EFh"/>
    <property type="match status" value="1"/>
</dbReference>
<comment type="caution">
    <text evidence="5">The sequence shown here is derived from an EMBL/GenBank/DDBJ whole genome shotgun (WGS) entry which is preliminary data.</text>
</comment>
<evidence type="ECO:0000256" key="1">
    <source>
        <dbReference type="ARBA" id="ARBA00022723"/>
    </source>
</evidence>
<proteinExistence type="predicted"/>
<gene>
    <name evidence="5" type="ORF">P3X46_017311</name>
</gene>
<dbReference type="InterPro" id="IPR039647">
    <property type="entry name" value="EF_hand_pair_protein_CML-like"/>
</dbReference>